<evidence type="ECO:0000313" key="8">
    <source>
        <dbReference type="Proteomes" id="UP000182517"/>
    </source>
</evidence>
<keyword evidence="8" id="KW-1185">Reference proteome</keyword>
<dbReference type="InterPro" id="IPR007016">
    <property type="entry name" value="O-antigen_ligase-rel_domated"/>
</dbReference>
<dbReference type="EMBL" id="CP015519">
    <property type="protein sequence ID" value="APG26441.1"/>
    <property type="molecule type" value="Genomic_DNA"/>
</dbReference>
<feature type="transmembrane region" description="Helical" evidence="5">
    <location>
        <begin position="212"/>
        <end position="229"/>
    </location>
</feature>
<feature type="transmembrane region" description="Helical" evidence="5">
    <location>
        <begin position="236"/>
        <end position="254"/>
    </location>
</feature>
<dbReference type="STRING" id="1842532.A7E78_00305"/>
<evidence type="ECO:0000313" key="7">
    <source>
        <dbReference type="EMBL" id="APG26441.1"/>
    </source>
</evidence>
<feature type="transmembrane region" description="Helical" evidence="5">
    <location>
        <begin position="27"/>
        <end position="46"/>
    </location>
</feature>
<sequence length="428" mass="48319">MLFYLLCIYVSLYYIRPFEWYGPLRGLPIFAVLGIICLLALFYCWATDKIRLFAYKTDYMMAGFVLAIVLSHLSNGYFGGAVDSVMQFLPSLVGYFLIAHGLDNRQKVNRFILLLIVLSTYLGYEAWLQHSQGFSHGGLEPLYQQITNADGVREPLLRVRWYGLFNDPNDLGLALVIAVPFLIQRILEKKYIIAVVCLPTLLYAIYLTNSRGAMLALLAAIFTFFILYYQSKKGMIFGVILTGLLIVFGPSRMAEISAGESSAYGRIEAWYEGFQMFKGSPLFGVGKGMFTDYHALTAHNSYMLVLAELGAVGSFFFIGVFFYSLRWAQKPFFSKRSMPSNSQEHGLLAACYGSLMGLMICMFFLSRAYILLPFMVLALLTSFINKLNSTETIKPNPDLVSKDFQVKRIGQLVLLEIVGMYVLIKVLL</sequence>
<dbReference type="Proteomes" id="UP000182517">
    <property type="component" value="Chromosome"/>
</dbReference>
<feature type="transmembrane region" description="Helical" evidence="5">
    <location>
        <begin position="161"/>
        <end position="183"/>
    </location>
</feature>
<feature type="transmembrane region" description="Helical" evidence="5">
    <location>
        <begin position="302"/>
        <end position="325"/>
    </location>
</feature>
<accession>A0A1L3GKK6</accession>
<evidence type="ECO:0000256" key="1">
    <source>
        <dbReference type="ARBA" id="ARBA00004141"/>
    </source>
</evidence>
<feature type="transmembrane region" description="Helical" evidence="5">
    <location>
        <begin position="58"/>
        <end position="78"/>
    </location>
</feature>
<feature type="transmembrane region" description="Helical" evidence="5">
    <location>
        <begin position="84"/>
        <end position="102"/>
    </location>
</feature>
<feature type="domain" description="O-antigen ligase-related" evidence="6">
    <location>
        <begin position="200"/>
        <end position="318"/>
    </location>
</feature>
<name>A0A1L3GKK6_9BACT</name>
<evidence type="ECO:0000256" key="2">
    <source>
        <dbReference type="ARBA" id="ARBA00022692"/>
    </source>
</evidence>
<evidence type="ECO:0000256" key="3">
    <source>
        <dbReference type="ARBA" id="ARBA00022989"/>
    </source>
</evidence>
<gene>
    <name evidence="7" type="ORF">A7E78_00305</name>
</gene>
<dbReference type="RefSeq" id="WP_072282401.1">
    <property type="nucleotide sequence ID" value="NZ_CP015519.1"/>
</dbReference>
<protein>
    <recommendedName>
        <fullName evidence="6">O-antigen ligase-related domain-containing protein</fullName>
    </recommendedName>
</protein>
<dbReference type="GO" id="GO:0016020">
    <property type="term" value="C:membrane"/>
    <property type="evidence" value="ECO:0007669"/>
    <property type="project" value="UniProtKB-SubCell"/>
</dbReference>
<evidence type="ECO:0000256" key="5">
    <source>
        <dbReference type="SAM" id="Phobius"/>
    </source>
</evidence>
<proteinExistence type="predicted"/>
<feature type="transmembrane region" description="Helical" evidence="5">
    <location>
        <begin position="190"/>
        <end position="206"/>
    </location>
</feature>
<dbReference type="PANTHER" id="PTHR37422:SF13">
    <property type="entry name" value="LIPOPOLYSACCHARIDE BIOSYNTHESIS PROTEIN PA4999-RELATED"/>
    <property type="match status" value="1"/>
</dbReference>
<feature type="transmembrane region" description="Helical" evidence="5">
    <location>
        <begin position="346"/>
        <end position="365"/>
    </location>
</feature>
<dbReference type="KEGG" id="pef:A7E78_00305"/>
<dbReference type="Pfam" id="PF04932">
    <property type="entry name" value="Wzy_C"/>
    <property type="match status" value="1"/>
</dbReference>
<reference evidence="7 8" key="1">
    <citation type="journal article" date="2017" name="Genome Announc.">
        <title>Complete Genome Sequences of Two Acetylene-Fermenting Pelobacter acetylenicus Strains.</title>
        <authorList>
            <person name="Sutton J.M."/>
            <person name="Baesman S.M."/>
            <person name="Fierst J.L."/>
            <person name="Poret-Peterson A.T."/>
            <person name="Oremland R.S."/>
            <person name="Dunlap D.S."/>
            <person name="Akob D.M."/>
        </authorList>
    </citation>
    <scope>NUCLEOTIDE SEQUENCE [LARGE SCALE GENOMIC DNA]</scope>
    <source>
        <strain evidence="7 8">SFB93</strain>
    </source>
</reference>
<evidence type="ECO:0000256" key="4">
    <source>
        <dbReference type="ARBA" id="ARBA00023136"/>
    </source>
</evidence>
<dbReference type="OrthoDB" id="5484716at2"/>
<comment type="subcellular location">
    <subcellularLocation>
        <location evidence="1">Membrane</location>
        <topology evidence="1">Multi-pass membrane protein</topology>
    </subcellularLocation>
</comment>
<organism evidence="7 8">
    <name type="scientific">Syntrophotalea acetylenivorans</name>
    <dbReference type="NCBI Taxonomy" id="1842532"/>
    <lineage>
        <taxon>Bacteria</taxon>
        <taxon>Pseudomonadati</taxon>
        <taxon>Thermodesulfobacteriota</taxon>
        <taxon>Desulfuromonadia</taxon>
        <taxon>Desulfuromonadales</taxon>
        <taxon>Syntrophotaleaceae</taxon>
        <taxon>Syntrophotalea</taxon>
    </lineage>
</organism>
<keyword evidence="4 5" id="KW-0472">Membrane</keyword>
<keyword evidence="2 5" id="KW-0812">Transmembrane</keyword>
<dbReference type="AlphaFoldDB" id="A0A1L3GKK6"/>
<feature type="transmembrane region" description="Helical" evidence="5">
    <location>
        <begin position="111"/>
        <end position="128"/>
    </location>
</feature>
<dbReference type="PANTHER" id="PTHR37422">
    <property type="entry name" value="TEICHURONIC ACID BIOSYNTHESIS PROTEIN TUAE"/>
    <property type="match status" value="1"/>
</dbReference>
<keyword evidence="3 5" id="KW-1133">Transmembrane helix</keyword>
<dbReference type="InterPro" id="IPR051533">
    <property type="entry name" value="WaaL-like"/>
</dbReference>
<evidence type="ECO:0000259" key="6">
    <source>
        <dbReference type="Pfam" id="PF04932"/>
    </source>
</evidence>